<evidence type="ECO:0000313" key="1">
    <source>
        <dbReference type="EMBL" id="KAK9288366.1"/>
    </source>
</evidence>
<dbReference type="SUPFAM" id="SSF52058">
    <property type="entry name" value="L domain-like"/>
    <property type="match status" value="1"/>
</dbReference>
<dbReference type="InterPro" id="IPR032675">
    <property type="entry name" value="LRR_dom_sf"/>
</dbReference>
<dbReference type="EMBL" id="JBBPBK010000003">
    <property type="protein sequence ID" value="KAK9288366.1"/>
    <property type="molecule type" value="Genomic_DNA"/>
</dbReference>
<comment type="caution">
    <text evidence="1">The sequence shown here is derived from an EMBL/GenBank/DDBJ whole genome shotgun (WGS) entry which is preliminary data.</text>
</comment>
<sequence length="123" mass="13422">MMEVVKFSGRETRLEVLDAHTNRLQGRLPVNLVTLENLRSLNLGHNLFSGPIPMQYGAMLEGSWRSLFLDYNFLAGNLPPHFASSDIKGSLANNCLRCPPSIPWCHGGQRPASECAGKNTGGG</sequence>
<keyword evidence="2" id="KW-1185">Reference proteome</keyword>
<evidence type="ECO:0000313" key="2">
    <source>
        <dbReference type="Proteomes" id="UP001415857"/>
    </source>
</evidence>
<dbReference type="PANTHER" id="PTHR48009:SF7">
    <property type="entry name" value="LEUCINE-RICH REPEAT (LRR) FAMILY PROTEIN"/>
    <property type="match status" value="1"/>
</dbReference>
<reference evidence="1 2" key="1">
    <citation type="journal article" date="2024" name="Plant J.">
        <title>Genome sequences and population genomics reveal climatic adaptation and genomic divergence between two closely related sweetgum species.</title>
        <authorList>
            <person name="Xu W.Q."/>
            <person name="Ren C.Q."/>
            <person name="Zhang X.Y."/>
            <person name="Comes H.P."/>
            <person name="Liu X.H."/>
            <person name="Li Y.G."/>
            <person name="Kettle C.J."/>
            <person name="Jalonen R."/>
            <person name="Gaisberger H."/>
            <person name="Ma Y.Z."/>
            <person name="Qiu Y.X."/>
        </authorList>
    </citation>
    <scope>NUCLEOTIDE SEQUENCE [LARGE SCALE GENOMIC DNA]</scope>
    <source>
        <strain evidence="1">Hangzhou</strain>
    </source>
</reference>
<gene>
    <name evidence="1" type="ORF">L1049_016819</name>
</gene>
<dbReference type="Pfam" id="PF00560">
    <property type="entry name" value="LRR_1"/>
    <property type="match status" value="1"/>
</dbReference>
<dbReference type="PANTHER" id="PTHR48009">
    <property type="entry name" value="LEUCINE-RICH REPEAT (LRR) FAMILY PROTEIN"/>
    <property type="match status" value="1"/>
</dbReference>
<dbReference type="InterPro" id="IPR001611">
    <property type="entry name" value="Leu-rich_rpt"/>
</dbReference>
<dbReference type="InterPro" id="IPR053213">
    <property type="entry name" value="RLP29"/>
</dbReference>
<dbReference type="Gene3D" id="3.80.10.10">
    <property type="entry name" value="Ribonuclease Inhibitor"/>
    <property type="match status" value="1"/>
</dbReference>
<protein>
    <submittedName>
        <fullName evidence="1">Uncharacterized protein</fullName>
    </submittedName>
</protein>
<name>A0AAP0RZU5_LIQFO</name>
<organism evidence="1 2">
    <name type="scientific">Liquidambar formosana</name>
    <name type="common">Formosan gum</name>
    <dbReference type="NCBI Taxonomy" id="63359"/>
    <lineage>
        <taxon>Eukaryota</taxon>
        <taxon>Viridiplantae</taxon>
        <taxon>Streptophyta</taxon>
        <taxon>Embryophyta</taxon>
        <taxon>Tracheophyta</taxon>
        <taxon>Spermatophyta</taxon>
        <taxon>Magnoliopsida</taxon>
        <taxon>eudicotyledons</taxon>
        <taxon>Gunneridae</taxon>
        <taxon>Pentapetalae</taxon>
        <taxon>Saxifragales</taxon>
        <taxon>Altingiaceae</taxon>
        <taxon>Liquidambar</taxon>
    </lineage>
</organism>
<proteinExistence type="predicted"/>
<accession>A0AAP0RZU5</accession>
<dbReference type="Proteomes" id="UP001415857">
    <property type="component" value="Unassembled WGS sequence"/>
</dbReference>
<dbReference type="AlphaFoldDB" id="A0AAP0RZU5"/>